<dbReference type="SUPFAM" id="SSF46689">
    <property type="entry name" value="Homeodomain-like"/>
    <property type="match status" value="1"/>
</dbReference>
<evidence type="ECO:0000256" key="1">
    <source>
        <dbReference type="ARBA" id="ARBA00022741"/>
    </source>
</evidence>
<sequence>MVAVMNPDYENYFKAGPVERKIKRIYRSWEKFINSFEIEPYVIRPLLANSWHRCLRMKVDPYAPLGELRLLSSQQLEKRIKRRKKLIDAAIPFMSQLYSFVKGTDSLVCLADDQGMILDVLRDPVIQHRTKHLCHDLGSHWGEAIAGTNSIGTALFEKKPVQITASEHYCKVMHDFTTSAAPIFSPEQELLGVLCIVGLYHNVHPHTLGMVVAAVKAIENHLISQKTSYELLIAYNKVTAAIETMNEGLIAIEANQRITQLNSVGAKILQVDRKECIGGHASVIFGKEFPLLDVITTGREYLDREFYLETPLGGTRFTSTAKPIKDAFGNITGMIATLKEIDTVHKLVHKMVGAQATMVFDDIIGNDPQLHALIKRAKRVARSCSTILLLGESGTGKEIFAQAVHNASGRSRGPFIVINCGAIPRDLVESELFGFEDGAFTGAARGGRPGKFELASGGTIFLDEIGDMPLDIQTSLLRVLQERQVTRIGGQKAIQINTRVIASTNKNLAEEVDKGNFRLDLYYRLNVITFNLPGLRERSKDIPYLVQYFVEKISRRLGQAAPTITPEFYNCLSGYSWPGNVRELENVIEQALHLVETNILVPEHLPSRIYNPNLMEAGQLEKTDKLKNAEAALIKNTLDSCHWNISRAAAILGISRNTLYRKIAKFSLTPENSREKETVERRKHYDG</sequence>
<evidence type="ECO:0000256" key="3">
    <source>
        <dbReference type="ARBA" id="ARBA00023015"/>
    </source>
</evidence>
<dbReference type="GO" id="GO:0006355">
    <property type="term" value="P:regulation of DNA-templated transcription"/>
    <property type="evidence" value="ECO:0007669"/>
    <property type="project" value="InterPro"/>
</dbReference>
<gene>
    <name evidence="7" type="ORF">SAMN05660649_03636</name>
</gene>
<dbReference type="InterPro" id="IPR025662">
    <property type="entry name" value="Sigma_54_int_dom_ATP-bd_1"/>
</dbReference>
<dbReference type="CDD" id="cd00009">
    <property type="entry name" value="AAA"/>
    <property type="match status" value="1"/>
</dbReference>
<proteinExistence type="predicted"/>
<dbReference type="InterPro" id="IPR058031">
    <property type="entry name" value="AAA_lid_NorR"/>
</dbReference>
<dbReference type="PROSITE" id="PS00688">
    <property type="entry name" value="SIGMA54_INTERACT_3"/>
    <property type="match status" value="1"/>
</dbReference>
<dbReference type="Gene3D" id="1.10.10.60">
    <property type="entry name" value="Homeodomain-like"/>
    <property type="match status" value="1"/>
</dbReference>
<reference evidence="8" key="1">
    <citation type="submission" date="2016-10" db="EMBL/GenBank/DDBJ databases">
        <authorList>
            <person name="Varghese N."/>
            <person name="Submissions S."/>
        </authorList>
    </citation>
    <scope>NUCLEOTIDE SEQUENCE [LARGE SCALE GENOMIC DNA]</scope>
    <source>
        <strain evidence="8">DSM 17038</strain>
    </source>
</reference>
<dbReference type="SUPFAM" id="SSF55781">
    <property type="entry name" value="GAF domain-like"/>
    <property type="match status" value="1"/>
</dbReference>
<evidence type="ECO:0000313" key="7">
    <source>
        <dbReference type="EMBL" id="SFH04425.1"/>
    </source>
</evidence>
<dbReference type="Pfam" id="PF02954">
    <property type="entry name" value="HTH_8"/>
    <property type="match status" value="1"/>
</dbReference>
<dbReference type="PROSITE" id="PS00675">
    <property type="entry name" value="SIGMA54_INTERACT_1"/>
    <property type="match status" value="1"/>
</dbReference>
<dbReference type="InterPro" id="IPR009057">
    <property type="entry name" value="Homeodomain-like_sf"/>
</dbReference>
<dbReference type="Gene3D" id="3.40.50.300">
    <property type="entry name" value="P-loop containing nucleotide triphosphate hydrolases"/>
    <property type="match status" value="1"/>
</dbReference>
<dbReference type="EMBL" id="FOOX01000014">
    <property type="protein sequence ID" value="SFH04425.1"/>
    <property type="molecule type" value="Genomic_DNA"/>
</dbReference>
<dbReference type="SUPFAM" id="SSF55785">
    <property type="entry name" value="PYP-like sensor domain (PAS domain)"/>
    <property type="match status" value="1"/>
</dbReference>
<dbReference type="InterPro" id="IPR003018">
    <property type="entry name" value="GAF"/>
</dbReference>
<dbReference type="InterPro" id="IPR029016">
    <property type="entry name" value="GAF-like_dom_sf"/>
</dbReference>
<evidence type="ECO:0000256" key="2">
    <source>
        <dbReference type="ARBA" id="ARBA00022840"/>
    </source>
</evidence>
<dbReference type="Gene3D" id="3.30.450.20">
    <property type="entry name" value="PAS domain"/>
    <property type="match status" value="1"/>
</dbReference>
<evidence type="ECO:0000259" key="6">
    <source>
        <dbReference type="PROSITE" id="PS50045"/>
    </source>
</evidence>
<keyword evidence="4" id="KW-0238">DNA-binding</keyword>
<dbReference type="PANTHER" id="PTHR32071:SF57">
    <property type="entry name" value="C4-DICARBOXYLATE TRANSPORT TRANSCRIPTIONAL REGULATORY PROTEIN DCTD"/>
    <property type="match status" value="1"/>
</dbReference>
<dbReference type="InterPro" id="IPR003593">
    <property type="entry name" value="AAA+_ATPase"/>
</dbReference>
<dbReference type="AlphaFoldDB" id="A0A1I2WT05"/>
<keyword evidence="3" id="KW-0805">Transcription regulation</keyword>
<accession>A0A1I2WT05</accession>
<dbReference type="Gene3D" id="3.30.450.40">
    <property type="match status" value="1"/>
</dbReference>
<dbReference type="InterPro" id="IPR027417">
    <property type="entry name" value="P-loop_NTPase"/>
</dbReference>
<organism evidence="7 8">
    <name type="scientific">Desulfotruncus arcticus DSM 17038</name>
    <dbReference type="NCBI Taxonomy" id="1121424"/>
    <lineage>
        <taxon>Bacteria</taxon>
        <taxon>Bacillati</taxon>
        <taxon>Bacillota</taxon>
        <taxon>Clostridia</taxon>
        <taxon>Eubacteriales</taxon>
        <taxon>Desulfallaceae</taxon>
        <taxon>Desulfotruncus</taxon>
    </lineage>
</organism>
<dbReference type="Gene3D" id="1.10.8.60">
    <property type="match status" value="1"/>
</dbReference>
<dbReference type="PRINTS" id="PR01590">
    <property type="entry name" value="HTHFIS"/>
</dbReference>
<dbReference type="Pfam" id="PF25601">
    <property type="entry name" value="AAA_lid_14"/>
    <property type="match status" value="1"/>
</dbReference>
<keyword evidence="1" id="KW-0547">Nucleotide-binding</keyword>
<dbReference type="STRING" id="341036.SAMN05660649_03636"/>
<dbReference type="GO" id="GO:0005524">
    <property type="term" value="F:ATP binding"/>
    <property type="evidence" value="ECO:0007669"/>
    <property type="project" value="UniProtKB-KW"/>
</dbReference>
<dbReference type="InterPro" id="IPR002078">
    <property type="entry name" value="Sigma_54_int"/>
</dbReference>
<dbReference type="SMART" id="SM00382">
    <property type="entry name" value="AAA"/>
    <property type="match status" value="1"/>
</dbReference>
<evidence type="ECO:0000256" key="4">
    <source>
        <dbReference type="ARBA" id="ARBA00023125"/>
    </source>
</evidence>
<dbReference type="PROSITE" id="PS00676">
    <property type="entry name" value="SIGMA54_INTERACT_2"/>
    <property type="match status" value="1"/>
</dbReference>
<name>A0A1I2WT05_9FIRM</name>
<dbReference type="InterPro" id="IPR025943">
    <property type="entry name" value="Sigma_54_int_dom_ATP-bd_2"/>
</dbReference>
<dbReference type="InterPro" id="IPR002197">
    <property type="entry name" value="HTH_Fis"/>
</dbReference>
<keyword evidence="8" id="KW-1185">Reference proteome</keyword>
<dbReference type="FunFam" id="3.40.50.300:FF:000006">
    <property type="entry name" value="DNA-binding transcriptional regulator NtrC"/>
    <property type="match status" value="1"/>
</dbReference>
<dbReference type="SUPFAM" id="SSF52540">
    <property type="entry name" value="P-loop containing nucleoside triphosphate hydrolases"/>
    <property type="match status" value="1"/>
</dbReference>
<dbReference type="PANTHER" id="PTHR32071">
    <property type="entry name" value="TRANSCRIPTIONAL REGULATORY PROTEIN"/>
    <property type="match status" value="1"/>
</dbReference>
<dbReference type="Pfam" id="PF00158">
    <property type="entry name" value="Sigma54_activat"/>
    <property type="match status" value="1"/>
</dbReference>
<dbReference type="GO" id="GO:0043565">
    <property type="term" value="F:sequence-specific DNA binding"/>
    <property type="evidence" value="ECO:0007669"/>
    <property type="project" value="InterPro"/>
</dbReference>
<evidence type="ECO:0000256" key="5">
    <source>
        <dbReference type="ARBA" id="ARBA00023163"/>
    </source>
</evidence>
<protein>
    <submittedName>
        <fullName evidence="7">Transcriptional regulator of acetoin/glycerol metabolism</fullName>
    </submittedName>
</protein>
<keyword evidence="5" id="KW-0804">Transcription</keyword>
<dbReference type="Proteomes" id="UP000199337">
    <property type="component" value="Unassembled WGS sequence"/>
</dbReference>
<feature type="domain" description="Sigma-54 factor interaction" evidence="6">
    <location>
        <begin position="363"/>
        <end position="593"/>
    </location>
</feature>
<dbReference type="PROSITE" id="PS50045">
    <property type="entry name" value="SIGMA54_INTERACT_4"/>
    <property type="match status" value="1"/>
</dbReference>
<dbReference type="Pfam" id="PF01590">
    <property type="entry name" value="GAF"/>
    <property type="match status" value="1"/>
</dbReference>
<dbReference type="InterPro" id="IPR035965">
    <property type="entry name" value="PAS-like_dom_sf"/>
</dbReference>
<keyword evidence="2" id="KW-0067">ATP-binding</keyword>
<evidence type="ECO:0000313" key="8">
    <source>
        <dbReference type="Proteomes" id="UP000199337"/>
    </source>
</evidence>
<dbReference type="InterPro" id="IPR025944">
    <property type="entry name" value="Sigma_54_int_dom_CS"/>
</dbReference>